<organism evidence="2 3">
    <name type="scientific">Oecophyllibacter saccharovorans</name>
    <dbReference type="NCBI Taxonomy" id="2558360"/>
    <lineage>
        <taxon>Bacteria</taxon>
        <taxon>Pseudomonadati</taxon>
        <taxon>Pseudomonadota</taxon>
        <taxon>Alphaproteobacteria</taxon>
        <taxon>Acetobacterales</taxon>
        <taxon>Acetobacteraceae</taxon>
        <taxon>Oecophyllibacter</taxon>
    </lineage>
</organism>
<dbReference type="EMBL" id="SORZ01000002">
    <property type="protein sequence ID" value="TPW34141.1"/>
    <property type="molecule type" value="Genomic_DNA"/>
</dbReference>
<sequence>MFFPLHPPAFGQLAFQVSKTGSRYMPALLSDRLSDDATGVLSLVPNSLLQFRTLSLPEGRQVRARFFEEELPPLPQAPAQAQAQAQTTDAAPEPGPDSQPPEPAQRRVALRRVETDPATETQYWLKDGVKQPLPPGEEGYLLRGEDVLEIFGDEWIPLPFFARLGSSGQGAFLPGPTNWARVRLRTQRPDEAGGVQPGSQQASAQKDSDQNRGKTALAADLAFDTTLEESAHFTALQPQMRERELALVSDIDALGAFLSEDWVNGWLKEIFEERRPRRLMAMIREEAENNGRPPLLIYQAAYLTLLDMLARSGKMPTVRLTDEHDGAPVQVDLVLDLGNFRSCGILIEELPGMRQREADSFALQLRDLSQVDRGYDRPFSSRIEFARASFGRENYSRRSGRAHAFAWPSPVRTGPQAERLMAERSGNEGNTGLSTPKRYLWDTRPAAQGWVYNNGDDARSDAPELPVNGPFRAQLYKILSQGRFQASREDRQAAAQLGPCFLSRSELSILMLEELLLQAVRYINAPEFRHTRPDSNRRRQLRSVMITMPPGMPLAVQRIFRRRAEAALELASAMAGITPPRLNLTLDEATATQLVWLHNEIKYRLGGEVEALYRLYGSWPAGEAKIPASEAEAKENAPSLRIASLDIGGGTTDLMIARYALDGSNALVPHQEFRESFDVAGDDLLRAVIARVIVPPLQQALEKAGVPDAHAFLKTLLDADRGNQTVQERYQRLLLTSTLLEPVALHALGLYERIDPYTQGVLGTFPLSESASDTLKKNGEKSGALERCKSFFSQQLSRHLAAHQHPPVTFDILQTPVTVESQPIEEAINTTLRGPLTNLCEAVRAWGCDVLLLSGRPSKLRCVRDLVASTAAVAPHHMFPLHDYAIGPHYPFRNVSTGKIEDPKTTVVVGAAICAQAERGALPNFALRTGSFGMKSTARYLGRMAEDGQIRAEDVVAELPEATAPDRSGQPASEPLTFTLKGVNGATMLGYRQLPAESWGATPLYRLEFTKPAPQLALPLTVTLIRNPLREVEDEEERGDYSAQEDFRIDDVTDVTGAPATAPLALRLQTTLNPAGYWRDSGYIKLD</sequence>
<dbReference type="Pfam" id="PF07520">
    <property type="entry name" value="SrfB"/>
    <property type="match status" value="1"/>
</dbReference>
<protein>
    <recommendedName>
        <fullName evidence="4">Virulence factor SrfB</fullName>
    </recommendedName>
</protein>
<dbReference type="InterPro" id="IPR043129">
    <property type="entry name" value="ATPase_NBD"/>
</dbReference>
<dbReference type="AlphaFoldDB" id="A0A506ULC3"/>
<gene>
    <name evidence="2" type="ORF">E3202_06340</name>
</gene>
<evidence type="ECO:0000313" key="3">
    <source>
        <dbReference type="Proteomes" id="UP000315037"/>
    </source>
</evidence>
<comment type="caution">
    <text evidence="2">The sequence shown here is derived from an EMBL/GenBank/DDBJ whole genome shotgun (WGS) entry which is preliminary data.</text>
</comment>
<feature type="region of interest" description="Disordered" evidence="1">
    <location>
        <begin position="190"/>
        <end position="214"/>
    </location>
</feature>
<evidence type="ECO:0000256" key="1">
    <source>
        <dbReference type="SAM" id="MobiDB-lite"/>
    </source>
</evidence>
<dbReference type="Proteomes" id="UP000315037">
    <property type="component" value="Unassembled WGS sequence"/>
</dbReference>
<name>A0A506ULC3_9PROT</name>
<proteinExistence type="predicted"/>
<feature type="region of interest" description="Disordered" evidence="1">
    <location>
        <begin position="76"/>
        <end position="108"/>
    </location>
</feature>
<feature type="compositionally biased region" description="Low complexity" evidence="1">
    <location>
        <begin position="77"/>
        <end position="92"/>
    </location>
</feature>
<dbReference type="InterPro" id="IPR009216">
    <property type="entry name" value="Virulence_factor_SrfB"/>
</dbReference>
<accession>A0A506ULC3</accession>
<evidence type="ECO:0008006" key="4">
    <source>
        <dbReference type="Google" id="ProtNLM"/>
    </source>
</evidence>
<evidence type="ECO:0000313" key="2">
    <source>
        <dbReference type="EMBL" id="TPW34141.1"/>
    </source>
</evidence>
<dbReference type="SUPFAM" id="SSF53067">
    <property type="entry name" value="Actin-like ATPase domain"/>
    <property type="match status" value="1"/>
</dbReference>
<feature type="compositionally biased region" description="Pro residues" evidence="1">
    <location>
        <begin position="93"/>
        <end position="103"/>
    </location>
</feature>
<reference evidence="2 3" key="1">
    <citation type="submission" date="2019-03" db="EMBL/GenBank/DDBJ databases">
        <title>The complete genome sequence of Neokomagataea sp. Jb2 NBRC113641.</title>
        <authorList>
            <person name="Chua K.-O."/>
            <person name="Chan K.-G."/>
            <person name="See-Too W.-S."/>
        </authorList>
    </citation>
    <scope>NUCLEOTIDE SEQUENCE [LARGE SCALE GENOMIC DNA]</scope>
    <source>
        <strain evidence="2 3">Jb2</strain>
    </source>
</reference>
<keyword evidence="3" id="KW-1185">Reference proteome</keyword>